<comment type="caution">
    <text evidence="8">The sequence shown here is derived from an EMBL/GenBank/DDBJ whole genome shotgun (WGS) entry which is preliminary data.</text>
</comment>
<name>A0A0A3J5X6_9BACL</name>
<keyword evidence="9" id="KW-1185">Reference proteome</keyword>
<dbReference type="OrthoDB" id="9814001at2"/>
<sequence length="397" mass="44005">MGEKLEGKIWTGPFIVAVLNNFFLFVVYYCLLTLLPVYVLNELNGTEGQAGLVIAIFMLSAILIRPFSGRIIEVLGKRKTLIISQLFFCISSALYIFIDSIELLYALRFFHGIWFSFVTTALITIVNDFIPDSRKGAGLGYYAMSSNLAVVFGPFIALTTIQWFSFQILFIGLATAVFIGYVFAFTLKVTEYQKDTEVERRFLSWGDLFEKKAIPIAIVACLTSFAYTSIMSFISVYAESKNVFEYVSLFFIVFAIAMIVARPFTGKLYDTKGPSIVVLPSFILFAMGLFLLSVMDSVTILLISAVVVGVGYGSIVPCFQALAIQSAEKHRSAHATSTFWTFFDGGIAIGASTLGVVSALWSYSTMYLLCGGVIAVSIFIYWNLVSGKIKQRNEVNM</sequence>
<feature type="transmembrane region" description="Helical" evidence="6">
    <location>
        <begin position="243"/>
        <end position="264"/>
    </location>
</feature>
<feature type="domain" description="Major facilitator superfamily (MFS) profile" evidence="7">
    <location>
        <begin position="14"/>
        <end position="389"/>
    </location>
</feature>
<dbReference type="CDD" id="cd17489">
    <property type="entry name" value="MFS_YfcJ_like"/>
    <property type="match status" value="1"/>
</dbReference>
<gene>
    <name evidence="8" type="ORF">CD30_00125</name>
</gene>
<dbReference type="GO" id="GO:0022857">
    <property type="term" value="F:transmembrane transporter activity"/>
    <property type="evidence" value="ECO:0007669"/>
    <property type="project" value="InterPro"/>
</dbReference>
<evidence type="ECO:0000313" key="9">
    <source>
        <dbReference type="Proteomes" id="UP000030595"/>
    </source>
</evidence>
<evidence type="ECO:0000256" key="2">
    <source>
        <dbReference type="ARBA" id="ARBA00022448"/>
    </source>
</evidence>
<evidence type="ECO:0000256" key="3">
    <source>
        <dbReference type="ARBA" id="ARBA00022692"/>
    </source>
</evidence>
<dbReference type="Proteomes" id="UP000030595">
    <property type="component" value="Unassembled WGS sequence"/>
</dbReference>
<dbReference type="AlphaFoldDB" id="A0A0A3J5X6"/>
<proteinExistence type="predicted"/>
<comment type="subcellular location">
    <subcellularLocation>
        <location evidence="1">Cell membrane</location>
        <topology evidence="1">Multi-pass membrane protein</topology>
    </subcellularLocation>
</comment>
<dbReference type="InterPro" id="IPR011701">
    <property type="entry name" value="MFS"/>
</dbReference>
<evidence type="ECO:0000256" key="1">
    <source>
        <dbReference type="ARBA" id="ARBA00004651"/>
    </source>
</evidence>
<feature type="transmembrane region" description="Helical" evidence="6">
    <location>
        <begin position="164"/>
        <end position="184"/>
    </location>
</feature>
<dbReference type="GO" id="GO:0005886">
    <property type="term" value="C:plasma membrane"/>
    <property type="evidence" value="ECO:0007669"/>
    <property type="project" value="UniProtKB-SubCell"/>
</dbReference>
<evidence type="ECO:0000256" key="6">
    <source>
        <dbReference type="SAM" id="Phobius"/>
    </source>
</evidence>
<protein>
    <recommendedName>
        <fullName evidence="7">Major facilitator superfamily (MFS) profile domain-containing protein</fullName>
    </recommendedName>
</protein>
<feature type="transmembrane region" description="Helical" evidence="6">
    <location>
        <begin position="80"/>
        <end position="98"/>
    </location>
</feature>
<keyword evidence="4 6" id="KW-1133">Transmembrane helix</keyword>
<evidence type="ECO:0000256" key="4">
    <source>
        <dbReference type="ARBA" id="ARBA00022989"/>
    </source>
</evidence>
<feature type="transmembrane region" description="Helical" evidence="6">
    <location>
        <begin position="300"/>
        <end position="319"/>
    </location>
</feature>
<dbReference type="Gene3D" id="1.20.1250.20">
    <property type="entry name" value="MFS general substrate transporter like domains"/>
    <property type="match status" value="1"/>
</dbReference>
<feature type="transmembrane region" description="Helical" evidence="6">
    <location>
        <begin position="12"/>
        <end position="38"/>
    </location>
</feature>
<evidence type="ECO:0000313" key="8">
    <source>
        <dbReference type="EMBL" id="KGR92276.1"/>
    </source>
</evidence>
<dbReference type="InterPro" id="IPR052714">
    <property type="entry name" value="MFS_Exporter"/>
</dbReference>
<dbReference type="Pfam" id="PF07690">
    <property type="entry name" value="MFS_1"/>
    <property type="match status" value="1"/>
</dbReference>
<feature type="transmembrane region" description="Helical" evidence="6">
    <location>
        <begin position="104"/>
        <end position="127"/>
    </location>
</feature>
<accession>A0A0A3J5X6</accession>
<feature type="transmembrane region" description="Helical" evidence="6">
    <location>
        <begin position="366"/>
        <end position="384"/>
    </location>
</feature>
<dbReference type="InterPro" id="IPR036259">
    <property type="entry name" value="MFS_trans_sf"/>
</dbReference>
<dbReference type="EMBL" id="JPVQ01000001">
    <property type="protein sequence ID" value="KGR92276.1"/>
    <property type="molecule type" value="Genomic_DNA"/>
</dbReference>
<keyword evidence="2" id="KW-0813">Transport</keyword>
<feature type="transmembrane region" description="Helical" evidence="6">
    <location>
        <begin position="139"/>
        <end position="158"/>
    </location>
</feature>
<evidence type="ECO:0000259" key="7">
    <source>
        <dbReference type="PROSITE" id="PS50850"/>
    </source>
</evidence>
<reference evidence="8 9" key="1">
    <citation type="submission" date="2014-02" db="EMBL/GenBank/DDBJ databases">
        <title>Draft genome sequence of Lysinibacillus massiliensis CCUG 49529.</title>
        <authorList>
            <person name="Zhang F."/>
            <person name="Wang G."/>
            <person name="Zhang L."/>
        </authorList>
    </citation>
    <scope>NUCLEOTIDE SEQUENCE [LARGE SCALE GENOMIC DNA]</scope>
    <source>
        <strain evidence="8 9">CCUG 49529</strain>
    </source>
</reference>
<feature type="transmembrane region" description="Helical" evidence="6">
    <location>
        <begin position="339"/>
        <end position="360"/>
    </location>
</feature>
<dbReference type="SUPFAM" id="SSF103473">
    <property type="entry name" value="MFS general substrate transporter"/>
    <property type="match status" value="1"/>
</dbReference>
<feature type="transmembrane region" description="Helical" evidence="6">
    <location>
        <begin position="213"/>
        <end position="237"/>
    </location>
</feature>
<dbReference type="RefSeq" id="WP_036170717.1">
    <property type="nucleotide sequence ID" value="NZ_AVCZ01000001.1"/>
</dbReference>
<dbReference type="eggNOG" id="COG2814">
    <property type="taxonomic scope" value="Bacteria"/>
</dbReference>
<evidence type="ECO:0000256" key="5">
    <source>
        <dbReference type="ARBA" id="ARBA00023136"/>
    </source>
</evidence>
<feature type="transmembrane region" description="Helical" evidence="6">
    <location>
        <begin position="50"/>
        <end position="68"/>
    </location>
</feature>
<keyword evidence="3 6" id="KW-0812">Transmembrane</keyword>
<organism evidence="8 9">
    <name type="scientific">Ureibacillus massiliensis 4400831 = CIP 108448 = CCUG 49529</name>
    <dbReference type="NCBI Taxonomy" id="1211035"/>
    <lineage>
        <taxon>Bacteria</taxon>
        <taxon>Bacillati</taxon>
        <taxon>Bacillota</taxon>
        <taxon>Bacilli</taxon>
        <taxon>Bacillales</taxon>
        <taxon>Caryophanaceae</taxon>
        <taxon>Ureibacillus</taxon>
    </lineage>
</organism>
<dbReference type="PANTHER" id="PTHR23531:SF2">
    <property type="entry name" value="PERMEASE"/>
    <property type="match status" value="1"/>
</dbReference>
<dbReference type="PROSITE" id="PS50850">
    <property type="entry name" value="MFS"/>
    <property type="match status" value="1"/>
</dbReference>
<dbReference type="PANTHER" id="PTHR23531">
    <property type="entry name" value="QUINOLENE RESISTANCE PROTEIN NORA"/>
    <property type="match status" value="1"/>
</dbReference>
<feature type="transmembrane region" description="Helical" evidence="6">
    <location>
        <begin position="276"/>
        <end position="294"/>
    </location>
</feature>
<dbReference type="InterPro" id="IPR020846">
    <property type="entry name" value="MFS_dom"/>
</dbReference>
<keyword evidence="5 6" id="KW-0472">Membrane</keyword>